<dbReference type="Gene3D" id="1.10.10.10">
    <property type="entry name" value="Winged helix-like DNA-binding domain superfamily/Winged helix DNA-binding domain"/>
    <property type="match status" value="1"/>
</dbReference>
<evidence type="ECO:0000256" key="4">
    <source>
        <dbReference type="ARBA" id="ARBA00022840"/>
    </source>
</evidence>
<dbReference type="HAMAP" id="MF_01407">
    <property type="entry name" value="ORC1_type_DNA_replic_protein"/>
    <property type="match status" value="1"/>
</dbReference>
<dbReference type="EMBL" id="CP062310">
    <property type="protein sequence ID" value="QOJ78380.1"/>
    <property type="molecule type" value="Genomic_DNA"/>
</dbReference>
<dbReference type="InParanoid" id="A0A7L9FF11"/>
<evidence type="ECO:0000256" key="1">
    <source>
        <dbReference type="ARBA" id="ARBA00006184"/>
    </source>
</evidence>
<dbReference type="InterPro" id="IPR014277">
    <property type="entry name" value="Orc1/Cdc6_arc"/>
</dbReference>
<protein>
    <recommendedName>
        <fullName evidence="5">ORC1-type DNA replication protein</fullName>
    </recommendedName>
</protein>
<gene>
    <name evidence="7" type="ORF">IG193_06380</name>
</gene>
<evidence type="ECO:0000259" key="6">
    <source>
        <dbReference type="SMART" id="SM01074"/>
    </source>
</evidence>
<keyword evidence="8" id="KW-1185">Reference proteome</keyword>
<proteinExistence type="inferred from homology"/>
<sequence>MSSEYVPVFLPHRESEVKETLKHFYPIIRGEKGLTKTVIYDGPTGTGKTAVAKRILLSLSEHASLGKFPPLTTSYVNAYELRSKFSVFRKIGEDVGLRFPRKGFSTHEVIAYTFQTLSRSGSNLVLVVDEADMLVRQKEGEEVLYVLTRVGELLSDVNVGIGLIVIFRDFQVSTESISNVGVRSSLSSTVIRFNPYSSKQLADILWYRVEKEGAMRPGAVGSEVIEMIANTFGYDHQRGGWGDARMALKTLYYAALRAENLGRGVVLPEDVREVLNQGILPTPFDEEEIEKLQLHEKILLLAITNILLMERDKAYVSIGDVEFEYEDLCNNYGIKPLKHTSIWERVQVLKNKGLIDTRVSSMDGKGRTTQIALPQVPEVEYLGINRVPLDVLKKVLQESIEEELRSAH</sequence>
<evidence type="ECO:0000256" key="5">
    <source>
        <dbReference type="HAMAP-Rule" id="MF_01407"/>
    </source>
</evidence>
<dbReference type="Proteomes" id="UP000594121">
    <property type="component" value="Chromosome"/>
</dbReference>
<reference evidence="7 8" key="1">
    <citation type="submission" date="2020-10" db="EMBL/GenBank/DDBJ databases">
        <title>Thermofilum lucidum 3507LT sp. nov. a novel member of Thermofilaceae family isolated from Chile hot spring, and proposal of description order Thermofilales.</title>
        <authorList>
            <person name="Zayulina K.S."/>
            <person name="Elcheninov A.G."/>
            <person name="Toshchakov S.V."/>
            <person name="Kublanov I.V."/>
        </authorList>
    </citation>
    <scope>NUCLEOTIDE SEQUENCE [LARGE SCALE GENOMIC DNA]</scope>
    <source>
        <strain evidence="7 8">3507LT</strain>
    </source>
</reference>
<feature type="binding site" evidence="5">
    <location>
        <position position="208"/>
    </location>
    <ligand>
        <name>ATP</name>
        <dbReference type="ChEBI" id="CHEBI:30616"/>
    </ligand>
</feature>
<feature type="binding site" evidence="5">
    <location>
        <begin position="46"/>
        <end position="50"/>
    </location>
    <ligand>
        <name>ATP</name>
        <dbReference type="ChEBI" id="CHEBI:30616"/>
    </ligand>
</feature>
<dbReference type="Pfam" id="PF13401">
    <property type="entry name" value="AAA_22"/>
    <property type="match status" value="1"/>
</dbReference>
<dbReference type="PANTHER" id="PTHR10763">
    <property type="entry name" value="CELL DIVISION CONTROL PROTEIN 6-RELATED"/>
    <property type="match status" value="1"/>
</dbReference>
<dbReference type="PANTHER" id="PTHR10763:SF31">
    <property type="entry name" value="ORC1-TYPE DNA REPLICATION PROTEIN 2"/>
    <property type="match status" value="1"/>
</dbReference>
<dbReference type="InterPro" id="IPR050311">
    <property type="entry name" value="ORC1/CDC6"/>
</dbReference>
<evidence type="ECO:0000313" key="7">
    <source>
        <dbReference type="EMBL" id="QOJ78380.1"/>
    </source>
</evidence>
<dbReference type="InterPro" id="IPR055237">
    <property type="entry name" value="Cdc6_lid"/>
</dbReference>
<dbReference type="CDD" id="cd08768">
    <property type="entry name" value="Cdc6_C"/>
    <property type="match status" value="1"/>
</dbReference>
<dbReference type="Pfam" id="PF09079">
    <property type="entry name" value="WHD_Cdc6"/>
    <property type="match status" value="1"/>
</dbReference>
<feature type="domain" description="Cdc6 C-terminal" evidence="6">
    <location>
        <begin position="300"/>
        <end position="382"/>
    </location>
</feature>
<evidence type="ECO:0000256" key="3">
    <source>
        <dbReference type="ARBA" id="ARBA00022741"/>
    </source>
</evidence>
<dbReference type="SMART" id="SM01074">
    <property type="entry name" value="Cdc6_C"/>
    <property type="match status" value="1"/>
</dbReference>
<comment type="function">
    <text evidence="5">Involved in regulation of DNA replication.</text>
</comment>
<dbReference type="InterPro" id="IPR036388">
    <property type="entry name" value="WH-like_DNA-bd_sf"/>
</dbReference>
<accession>A0A7L9FF11</accession>
<dbReference type="GO" id="GO:0005524">
    <property type="term" value="F:ATP binding"/>
    <property type="evidence" value="ECO:0007669"/>
    <property type="project" value="UniProtKB-UniRule"/>
</dbReference>
<dbReference type="Gene3D" id="3.40.50.300">
    <property type="entry name" value="P-loop containing nucleotide triphosphate hydrolases"/>
    <property type="match status" value="1"/>
</dbReference>
<keyword evidence="3 5" id="KW-0547">Nucleotide-binding</keyword>
<dbReference type="Gene3D" id="1.10.8.60">
    <property type="match status" value="1"/>
</dbReference>
<evidence type="ECO:0000313" key="8">
    <source>
        <dbReference type="Proteomes" id="UP000594121"/>
    </source>
</evidence>
<organism evidence="7 8">
    <name type="scientific">Infirmifilum lucidum</name>
    <dbReference type="NCBI Taxonomy" id="2776706"/>
    <lineage>
        <taxon>Archaea</taxon>
        <taxon>Thermoproteota</taxon>
        <taxon>Thermoprotei</taxon>
        <taxon>Thermofilales</taxon>
        <taxon>Thermofilaceae</taxon>
        <taxon>Infirmifilum</taxon>
    </lineage>
</organism>
<dbReference type="NCBIfam" id="TIGR02928">
    <property type="entry name" value="orc1/cdc6 family replication initiation protein"/>
    <property type="match status" value="1"/>
</dbReference>
<dbReference type="InterPro" id="IPR036390">
    <property type="entry name" value="WH_DNA-bd_sf"/>
</dbReference>
<dbReference type="InterPro" id="IPR027417">
    <property type="entry name" value="P-loop_NTPase"/>
</dbReference>
<dbReference type="SUPFAM" id="SSF46785">
    <property type="entry name" value="Winged helix' DNA-binding domain"/>
    <property type="match status" value="1"/>
</dbReference>
<dbReference type="GO" id="GO:0016887">
    <property type="term" value="F:ATP hydrolysis activity"/>
    <property type="evidence" value="ECO:0007669"/>
    <property type="project" value="InterPro"/>
</dbReference>
<dbReference type="GO" id="GO:0006260">
    <property type="term" value="P:DNA replication"/>
    <property type="evidence" value="ECO:0007669"/>
    <property type="project" value="UniProtKB-UniRule"/>
</dbReference>
<dbReference type="InterPro" id="IPR049945">
    <property type="entry name" value="AAA_22"/>
</dbReference>
<dbReference type="Pfam" id="PF22703">
    <property type="entry name" value="Cdc6_lid"/>
    <property type="match status" value="1"/>
</dbReference>
<feature type="binding site" evidence="5">
    <location>
        <position position="196"/>
    </location>
    <ligand>
        <name>ATP</name>
        <dbReference type="ChEBI" id="CHEBI:30616"/>
    </ligand>
</feature>
<keyword evidence="2 5" id="KW-0235">DNA replication</keyword>
<name>A0A7L9FF11_9CREN</name>
<keyword evidence="4 5" id="KW-0067">ATP-binding</keyword>
<dbReference type="KEGG" id="thel:IG193_06380"/>
<evidence type="ECO:0000256" key="2">
    <source>
        <dbReference type="ARBA" id="ARBA00022705"/>
    </source>
</evidence>
<dbReference type="AlphaFoldDB" id="A0A7L9FF11"/>
<dbReference type="SUPFAM" id="SSF52540">
    <property type="entry name" value="P-loop containing nucleoside triphosphate hydrolases"/>
    <property type="match status" value="1"/>
</dbReference>
<dbReference type="InterPro" id="IPR015163">
    <property type="entry name" value="Cdc6_C"/>
</dbReference>
<comment type="similarity">
    <text evidence="1 5">Belongs to the CDC6/cdc18 family.</text>
</comment>